<feature type="transmembrane region" description="Helical" evidence="1">
    <location>
        <begin position="337"/>
        <end position="357"/>
    </location>
</feature>
<feature type="transmembrane region" description="Helical" evidence="1">
    <location>
        <begin position="69"/>
        <end position="87"/>
    </location>
</feature>
<feature type="domain" description="DUF418" evidence="2">
    <location>
        <begin position="238"/>
        <end position="402"/>
    </location>
</feature>
<dbReference type="Pfam" id="PF04235">
    <property type="entry name" value="DUF418"/>
    <property type="match status" value="1"/>
</dbReference>
<keyword evidence="4" id="KW-1185">Reference proteome</keyword>
<feature type="transmembrane region" description="Helical" evidence="1">
    <location>
        <begin position="294"/>
        <end position="316"/>
    </location>
</feature>
<dbReference type="PANTHER" id="PTHR30590:SF3">
    <property type="entry name" value="HYPOTHETICAL MEMBRANE SPANNING PROTEIN"/>
    <property type="match status" value="1"/>
</dbReference>
<comment type="caution">
    <text evidence="3">The sequence shown here is derived from an EMBL/GenBank/DDBJ whole genome shotgun (WGS) entry which is preliminary data.</text>
</comment>
<feature type="transmembrane region" description="Helical" evidence="1">
    <location>
        <begin position="256"/>
        <end position="274"/>
    </location>
</feature>
<accession>A0A316EDB4</accession>
<feature type="transmembrane region" description="Helical" evidence="1">
    <location>
        <begin position="99"/>
        <end position="115"/>
    </location>
</feature>
<feature type="transmembrane region" description="Helical" evidence="1">
    <location>
        <begin position="121"/>
        <end position="138"/>
    </location>
</feature>
<feature type="transmembrane region" description="Helical" evidence="1">
    <location>
        <begin position="21"/>
        <end position="40"/>
    </location>
</feature>
<reference evidence="3 4" key="1">
    <citation type="submission" date="2018-05" db="EMBL/GenBank/DDBJ databases">
        <title>Genomic Encyclopedia of Archaeal and Bacterial Type Strains, Phase II (KMG-II): from individual species to whole genera.</title>
        <authorList>
            <person name="Goeker M."/>
        </authorList>
    </citation>
    <scope>NUCLEOTIDE SEQUENCE [LARGE SCALE GENOMIC DNA]</scope>
    <source>
        <strain evidence="3 4">DSM 22214</strain>
    </source>
</reference>
<keyword evidence="1" id="KW-1133">Transmembrane helix</keyword>
<dbReference type="EMBL" id="QGGO01000003">
    <property type="protein sequence ID" value="PWK28579.1"/>
    <property type="molecule type" value="Genomic_DNA"/>
</dbReference>
<dbReference type="PANTHER" id="PTHR30590">
    <property type="entry name" value="INNER MEMBRANE PROTEIN"/>
    <property type="match status" value="1"/>
</dbReference>
<feature type="transmembrane region" description="Helical" evidence="1">
    <location>
        <begin position="143"/>
        <end position="162"/>
    </location>
</feature>
<evidence type="ECO:0000256" key="1">
    <source>
        <dbReference type="SAM" id="Phobius"/>
    </source>
</evidence>
<feature type="transmembrane region" description="Helical" evidence="1">
    <location>
        <begin position="363"/>
        <end position="383"/>
    </location>
</feature>
<protein>
    <recommendedName>
        <fullName evidence="2">DUF418 domain-containing protein</fullName>
    </recommendedName>
</protein>
<dbReference type="InterPro" id="IPR052529">
    <property type="entry name" value="Bact_Transport_Assoc"/>
</dbReference>
<evidence type="ECO:0000313" key="4">
    <source>
        <dbReference type="Proteomes" id="UP000245489"/>
    </source>
</evidence>
<keyword evidence="1" id="KW-0812">Transmembrane</keyword>
<evidence type="ECO:0000259" key="2">
    <source>
        <dbReference type="Pfam" id="PF04235"/>
    </source>
</evidence>
<sequence>MKNALVAPKERIFLIDGLRGFALLGIILAHIGGWFIAGGIPATVWQKYQNDVGTAIANYFGGIFIDGKFYTLFSFLFGLSFAIQLLQRKDDDTRFIQRFMWRLVILFIIGFVHHIHWKGDILGIYAVLGFIMILFRNVGNKVLWIGILFFILNMPVIIRDVVQKTQPKEKPKTEKEQELEVEKYEKETVDSYNTLKKGTYLDVVAQNFRDFKSKADFQFSSGRIYITLGFFLLGLWVGKKRFFENFEKYKPLFKKIMWLSLIANIFIVAFFITVEQLKLWEKLGDWMNIIANTLYAIHCVMMTLLYLTGISLLLNLKSMSWILDKFASVGKMGLTNYLLQSVIGVMLFYGIGFGLAGEFNADWCYLIGIGIFILQIIFSKWWLSKFNYGPMEWLWRSATYLKWQPMQK</sequence>
<evidence type="ECO:0000313" key="3">
    <source>
        <dbReference type="EMBL" id="PWK28579.1"/>
    </source>
</evidence>
<dbReference type="RefSeq" id="WP_109741562.1">
    <property type="nucleotide sequence ID" value="NZ_QGGO01000003.1"/>
</dbReference>
<dbReference type="InterPro" id="IPR007349">
    <property type="entry name" value="DUF418"/>
</dbReference>
<name>A0A316EDB4_9BACT</name>
<organism evidence="3 4">
    <name type="scientific">Arcicella aurantiaca</name>
    <dbReference type="NCBI Taxonomy" id="591202"/>
    <lineage>
        <taxon>Bacteria</taxon>
        <taxon>Pseudomonadati</taxon>
        <taxon>Bacteroidota</taxon>
        <taxon>Cytophagia</taxon>
        <taxon>Cytophagales</taxon>
        <taxon>Flectobacillaceae</taxon>
        <taxon>Arcicella</taxon>
    </lineage>
</organism>
<keyword evidence="1" id="KW-0472">Membrane</keyword>
<feature type="transmembrane region" description="Helical" evidence="1">
    <location>
        <begin position="217"/>
        <end position="236"/>
    </location>
</feature>
<proteinExistence type="predicted"/>
<dbReference type="AlphaFoldDB" id="A0A316EDB4"/>
<gene>
    <name evidence="3" type="ORF">LV89_00783</name>
</gene>
<dbReference type="OrthoDB" id="9807744at2"/>
<dbReference type="Proteomes" id="UP000245489">
    <property type="component" value="Unassembled WGS sequence"/>
</dbReference>